<dbReference type="AlphaFoldDB" id="A0A8K0L0Y8"/>
<accession>A0A8K0L0Y8</accession>
<gene>
    <name evidence="1" type="ORF">KVT40_004570</name>
</gene>
<name>A0A8K0L0Y8_9PEZI</name>
<dbReference type="OrthoDB" id="5272396at2759"/>
<evidence type="ECO:0000313" key="1">
    <source>
        <dbReference type="EMBL" id="KAG8627087.1"/>
    </source>
</evidence>
<evidence type="ECO:0000313" key="2">
    <source>
        <dbReference type="Proteomes" id="UP000809789"/>
    </source>
</evidence>
<comment type="caution">
    <text evidence="1">The sequence shown here is derived from an EMBL/GenBank/DDBJ whole genome shotgun (WGS) entry which is preliminary data.</text>
</comment>
<dbReference type="InterPro" id="IPR038883">
    <property type="entry name" value="AN11006-like"/>
</dbReference>
<protein>
    <submittedName>
        <fullName evidence="1">Uncharacterized protein</fullName>
    </submittedName>
</protein>
<keyword evidence="2" id="KW-1185">Reference proteome</keyword>
<dbReference type="EMBL" id="JAESVG020000005">
    <property type="protein sequence ID" value="KAG8627087.1"/>
    <property type="molecule type" value="Genomic_DNA"/>
</dbReference>
<sequence length="379" mass="43012">MPKRRRDDDDIPSDDDEVFTSLDGEKAYSKRKNAKSTHTHAITFQSDSRFSLTPMTIHEGLFKGYQAILIKPEPERRSSSKSLLDLPAEIRNAIYEYLFHTIDSKLHINARTKDGKLQTLLQVTGEKNRPTTSTVAPVRRTAIFTSNRQICEETTSMFFAQNAVSAPNVAKLSKFLVVSGQAMVDKIRTIELDSHRSGSYYLQPDALRLLEGPATQLETITLLSRNWISTTSGDHRRSMWRYSRFPPATLARVLLPVLRALHATRPITMVIQMIKFNRAGEVCDDCGTGGFDRPWKNTTHCSTGQAQLTTAIDDFYKAATTALEYDDEKKQAKQLAEEKRERNKINDLDDYSYLEPVVVDRADTGRPKRASNKNIRYSE</sequence>
<dbReference type="PANTHER" id="PTHR42085">
    <property type="entry name" value="F-BOX DOMAIN-CONTAINING PROTEIN"/>
    <property type="match status" value="1"/>
</dbReference>
<dbReference type="Proteomes" id="UP000809789">
    <property type="component" value="Unassembled WGS sequence"/>
</dbReference>
<proteinExistence type="predicted"/>
<organism evidence="1 2">
    <name type="scientific">Elsinoe batatas</name>
    <dbReference type="NCBI Taxonomy" id="2601811"/>
    <lineage>
        <taxon>Eukaryota</taxon>
        <taxon>Fungi</taxon>
        <taxon>Dikarya</taxon>
        <taxon>Ascomycota</taxon>
        <taxon>Pezizomycotina</taxon>
        <taxon>Dothideomycetes</taxon>
        <taxon>Dothideomycetidae</taxon>
        <taxon>Myriangiales</taxon>
        <taxon>Elsinoaceae</taxon>
        <taxon>Elsinoe</taxon>
    </lineage>
</organism>
<reference evidence="1" key="1">
    <citation type="submission" date="2021-07" db="EMBL/GenBank/DDBJ databases">
        <title>Elsinoe batatas strain:CRI-CJ2 Genome sequencing and assembly.</title>
        <authorList>
            <person name="Huang L."/>
        </authorList>
    </citation>
    <scope>NUCLEOTIDE SEQUENCE</scope>
    <source>
        <strain evidence="1">CRI-CJ2</strain>
    </source>
</reference>
<dbReference type="PANTHER" id="PTHR42085:SF2">
    <property type="entry name" value="F-BOX DOMAIN-CONTAINING PROTEIN"/>
    <property type="match status" value="1"/>
</dbReference>